<dbReference type="AlphaFoldDB" id="A0ABD2QAY4"/>
<feature type="binding site" evidence="10">
    <location>
        <position position="219"/>
    </location>
    <ligand>
        <name>substrate</name>
    </ligand>
</feature>
<evidence type="ECO:0000256" key="8">
    <source>
        <dbReference type="ARBA" id="ARBA00023242"/>
    </source>
</evidence>
<accession>A0ABD2QAY4</accession>
<organism evidence="12 13">
    <name type="scientific">Cichlidogyrus casuarinus</name>
    <dbReference type="NCBI Taxonomy" id="1844966"/>
    <lineage>
        <taxon>Eukaryota</taxon>
        <taxon>Metazoa</taxon>
        <taxon>Spiralia</taxon>
        <taxon>Lophotrochozoa</taxon>
        <taxon>Platyhelminthes</taxon>
        <taxon>Monogenea</taxon>
        <taxon>Monopisthocotylea</taxon>
        <taxon>Dactylogyridea</taxon>
        <taxon>Ancyrocephalidae</taxon>
        <taxon>Cichlidogyrus</taxon>
    </lineage>
</organism>
<comment type="caution">
    <text evidence="12">The sequence shown here is derived from an EMBL/GenBank/DDBJ whole genome shotgun (WGS) entry which is preliminary data.</text>
</comment>
<dbReference type="PANTHER" id="PTHR12415">
    <property type="entry name" value="TYROSYL-DNA PHOSPHODIESTERASE 1"/>
    <property type="match status" value="1"/>
</dbReference>
<keyword evidence="3" id="KW-0540">Nuclease</keyword>
<evidence type="ECO:0000256" key="2">
    <source>
        <dbReference type="ARBA" id="ARBA00010205"/>
    </source>
</evidence>
<sequence length="329" mass="37678">MMWLQFKDGVKIVIHTSNMIREDWTCRTQGLYISPEIKVVALKSASDSETQFRHHLLEYISHYGPKVVNKLQDWISLFKQCDFSPIRVALVASVPGRHTGTNKAKFGHLRMEGLLKSHLNKLDRTGWPVVGQFSSIGSLGPNPVHWLKKEWINSFSGRETTGLRLIYPTVENVRQSVEGYRAGGCLPYFSKVRMKQQWLETFLHKWEAGPMTRAIPHIKSYCCVDPESEKVAWFLLTSANLSKAAWGQLEKGGTQLFLRSYELGVLFLPKFCLSSQYDHFELKDAKSPSFFPVPYDLPPVPYRPNIDSPWIVDQCYDQVDAIGGVWKPR</sequence>
<dbReference type="Proteomes" id="UP001626550">
    <property type="component" value="Unassembled WGS sequence"/>
</dbReference>
<evidence type="ECO:0000313" key="13">
    <source>
        <dbReference type="Proteomes" id="UP001626550"/>
    </source>
</evidence>
<dbReference type="Pfam" id="PF06087">
    <property type="entry name" value="Tyr-DNA_phospho"/>
    <property type="match status" value="1"/>
</dbReference>
<dbReference type="GO" id="GO:0005634">
    <property type="term" value="C:nucleus"/>
    <property type="evidence" value="ECO:0007669"/>
    <property type="project" value="UniProtKB-SubCell"/>
</dbReference>
<evidence type="ECO:0000256" key="6">
    <source>
        <dbReference type="ARBA" id="ARBA00022839"/>
    </source>
</evidence>
<keyword evidence="5" id="KW-0378">Hydrolase</keyword>
<gene>
    <name evidence="12" type="primary">TDP1_2</name>
    <name evidence="12" type="ORF">Ciccas_004664</name>
</gene>
<keyword evidence="7" id="KW-0234">DNA repair</keyword>
<keyword evidence="8" id="KW-0539">Nucleus</keyword>
<evidence type="ECO:0000256" key="3">
    <source>
        <dbReference type="ARBA" id="ARBA00022722"/>
    </source>
</evidence>
<dbReference type="PANTHER" id="PTHR12415:SF0">
    <property type="entry name" value="TYROSYL-DNA PHOSPHODIESTERASE 1"/>
    <property type="match status" value="1"/>
</dbReference>
<reference evidence="12 13" key="1">
    <citation type="submission" date="2024-11" db="EMBL/GenBank/DDBJ databases">
        <title>Adaptive evolution of stress response genes in parasites aligns with host niche diversity.</title>
        <authorList>
            <person name="Hahn C."/>
            <person name="Resl P."/>
        </authorList>
    </citation>
    <scope>NUCLEOTIDE SEQUENCE [LARGE SCALE GENOMIC DNA]</scope>
    <source>
        <strain evidence="12">EGGRZ-B1_66</strain>
        <tissue evidence="12">Body</tissue>
    </source>
</reference>
<protein>
    <submittedName>
        <fullName evidence="12">Tyrosyl-DNA phosphodiesterase 1</fullName>
    </submittedName>
</protein>
<evidence type="ECO:0000256" key="10">
    <source>
        <dbReference type="PIRSR" id="PIRSR610347-2"/>
    </source>
</evidence>
<dbReference type="SUPFAM" id="SSF56024">
    <property type="entry name" value="Phospholipase D/nuclease"/>
    <property type="match status" value="2"/>
</dbReference>
<keyword evidence="4" id="KW-0227">DNA damage</keyword>
<evidence type="ECO:0000256" key="4">
    <source>
        <dbReference type="ARBA" id="ARBA00022763"/>
    </source>
</evidence>
<evidence type="ECO:0000256" key="5">
    <source>
        <dbReference type="ARBA" id="ARBA00022801"/>
    </source>
</evidence>
<dbReference type="GO" id="GO:0004527">
    <property type="term" value="F:exonuclease activity"/>
    <property type="evidence" value="ECO:0007669"/>
    <property type="project" value="UniProtKB-KW"/>
</dbReference>
<feature type="active site" description="Proton donor/acceptor" evidence="9">
    <location>
        <position position="217"/>
    </location>
</feature>
<comment type="subcellular location">
    <subcellularLocation>
        <location evidence="1">Nucleus</location>
    </subcellularLocation>
</comment>
<comment type="similarity">
    <text evidence="2">Belongs to the tyrosyl-DNA phosphodiesterase family.</text>
</comment>
<dbReference type="EMBL" id="JBJKFK010000498">
    <property type="protein sequence ID" value="KAL3316685.1"/>
    <property type="molecule type" value="Genomic_DNA"/>
</dbReference>
<keyword evidence="13" id="KW-1185">Reference proteome</keyword>
<evidence type="ECO:0000256" key="7">
    <source>
        <dbReference type="ARBA" id="ARBA00023204"/>
    </source>
</evidence>
<dbReference type="InterPro" id="IPR010347">
    <property type="entry name" value="Tdp1"/>
</dbReference>
<keyword evidence="6" id="KW-0269">Exonuclease</keyword>
<evidence type="ECO:0000256" key="9">
    <source>
        <dbReference type="PIRSR" id="PIRSR610347-1"/>
    </source>
</evidence>
<evidence type="ECO:0000313" key="12">
    <source>
        <dbReference type="EMBL" id="KAL3316685.1"/>
    </source>
</evidence>
<dbReference type="GO" id="GO:0006281">
    <property type="term" value="P:DNA repair"/>
    <property type="evidence" value="ECO:0007669"/>
    <property type="project" value="UniProtKB-KW"/>
</dbReference>
<name>A0ABD2QAY4_9PLAT</name>
<evidence type="ECO:0000256" key="1">
    <source>
        <dbReference type="ARBA" id="ARBA00004123"/>
    </source>
</evidence>
<proteinExistence type="inferred from homology"/>
<dbReference type="Gene3D" id="3.30.870.10">
    <property type="entry name" value="Endonuclease Chain A"/>
    <property type="match status" value="2"/>
</dbReference>
<evidence type="ECO:0000256" key="11">
    <source>
        <dbReference type="PIRSR" id="PIRSR610347-3"/>
    </source>
</evidence>
<feature type="site" description="Interaction with DNA" evidence="11">
    <location>
        <position position="242"/>
    </location>
</feature>